<accession>A0A2M7UV83</accession>
<reference evidence="3" key="1">
    <citation type="submission" date="2017-09" db="EMBL/GenBank/DDBJ databases">
        <title>Depth-based differentiation of microbial function through sediment-hosted aquifers and enrichment of novel symbionts in the deep terrestrial subsurface.</title>
        <authorList>
            <person name="Probst A.J."/>
            <person name="Ladd B."/>
            <person name="Jarett J.K."/>
            <person name="Geller-Mcgrath D.E."/>
            <person name="Sieber C.M.K."/>
            <person name="Emerson J.B."/>
            <person name="Anantharaman K."/>
            <person name="Thomas B.C."/>
            <person name="Malmstrom R."/>
            <person name="Stieglmeier M."/>
            <person name="Klingl A."/>
            <person name="Woyke T."/>
            <person name="Ryan C.M."/>
            <person name="Banfield J.F."/>
        </authorList>
    </citation>
    <scope>NUCLEOTIDE SEQUENCE [LARGE SCALE GENOMIC DNA]</scope>
</reference>
<feature type="region of interest" description="Disordered" evidence="1">
    <location>
        <begin position="51"/>
        <end position="86"/>
    </location>
</feature>
<proteinExistence type="predicted"/>
<evidence type="ECO:0000313" key="2">
    <source>
        <dbReference type="EMBL" id="PIZ87883.1"/>
    </source>
</evidence>
<sequence length="86" mass="9578">KINRRAPRSGARREMRRSLSDHRARRSRAKVSSKKRVSSLALIAFGQMKANSKGGKLHRSLNPEGMKGEMKANSKGGKLHRSQPLS</sequence>
<dbReference type="AlphaFoldDB" id="A0A2M7UV83"/>
<name>A0A2M7UV83_9BACT</name>
<feature type="compositionally biased region" description="Basic and acidic residues" evidence="1">
    <location>
        <begin position="11"/>
        <end position="22"/>
    </location>
</feature>
<gene>
    <name evidence="2" type="ORF">COX91_03160</name>
</gene>
<dbReference type="EMBL" id="PFPA01000079">
    <property type="protein sequence ID" value="PIZ87883.1"/>
    <property type="molecule type" value="Genomic_DNA"/>
</dbReference>
<feature type="compositionally biased region" description="Basic residues" evidence="1">
    <location>
        <begin position="23"/>
        <end position="35"/>
    </location>
</feature>
<evidence type="ECO:0000313" key="3">
    <source>
        <dbReference type="Proteomes" id="UP000230081"/>
    </source>
</evidence>
<evidence type="ECO:0000256" key="1">
    <source>
        <dbReference type="SAM" id="MobiDB-lite"/>
    </source>
</evidence>
<comment type="caution">
    <text evidence="2">The sequence shown here is derived from an EMBL/GenBank/DDBJ whole genome shotgun (WGS) entry which is preliminary data.</text>
</comment>
<organism evidence="2 3">
    <name type="scientific">Candidatus Nealsonbacteria bacterium CG_4_10_14_0_2_um_filter_39_15</name>
    <dbReference type="NCBI Taxonomy" id="1974681"/>
    <lineage>
        <taxon>Bacteria</taxon>
        <taxon>Candidatus Nealsoniibacteriota</taxon>
    </lineage>
</organism>
<feature type="compositionally biased region" description="Basic residues" evidence="1">
    <location>
        <begin position="77"/>
        <end position="86"/>
    </location>
</feature>
<protein>
    <submittedName>
        <fullName evidence="2">Uncharacterized protein</fullName>
    </submittedName>
</protein>
<feature type="non-terminal residue" evidence="2">
    <location>
        <position position="1"/>
    </location>
</feature>
<feature type="region of interest" description="Disordered" evidence="1">
    <location>
        <begin position="1"/>
        <end position="35"/>
    </location>
</feature>
<dbReference type="Proteomes" id="UP000230081">
    <property type="component" value="Unassembled WGS sequence"/>
</dbReference>